<dbReference type="SUPFAM" id="SSF50129">
    <property type="entry name" value="GroES-like"/>
    <property type="match status" value="1"/>
</dbReference>
<dbReference type="Gene3D" id="3.40.50.720">
    <property type="entry name" value="NAD(P)-binding Rossmann-like Domain"/>
    <property type="match status" value="1"/>
</dbReference>
<keyword evidence="2" id="KW-0560">Oxidoreductase</keyword>
<dbReference type="Pfam" id="PF08240">
    <property type="entry name" value="ADH_N"/>
    <property type="match status" value="1"/>
</dbReference>
<dbReference type="InterPro" id="IPR011032">
    <property type="entry name" value="GroES-like_sf"/>
</dbReference>
<reference evidence="4 5" key="1">
    <citation type="submission" date="2018-04" db="EMBL/GenBank/DDBJ databases">
        <title>The genome sequence of Caulobacter sp. 736.</title>
        <authorList>
            <person name="Gao J."/>
            <person name="Sun J."/>
        </authorList>
    </citation>
    <scope>NUCLEOTIDE SEQUENCE [LARGE SCALE GENOMIC DNA]</scope>
    <source>
        <strain evidence="4 5">736</strain>
    </source>
</reference>
<dbReference type="InterPro" id="IPR020843">
    <property type="entry name" value="ER"/>
</dbReference>
<evidence type="ECO:0000313" key="5">
    <source>
        <dbReference type="Proteomes" id="UP000244913"/>
    </source>
</evidence>
<evidence type="ECO:0000259" key="3">
    <source>
        <dbReference type="SMART" id="SM00829"/>
    </source>
</evidence>
<dbReference type="Proteomes" id="UP000244913">
    <property type="component" value="Unassembled WGS sequence"/>
</dbReference>
<dbReference type="PANTHER" id="PTHR48106">
    <property type="entry name" value="QUINONE OXIDOREDUCTASE PIG3-RELATED"/>
    <property type="match status" value="1"/>
</dbReference>
<dbReference type="GO" id="GO:0035925">
    <property type="term" value="F:mRNA 3'-UTR AU-rich region binding"/>
    <property type="evidence" value="ECO:0007669"/>
    <property type="project" value="TreeGrafter"/>
</dbReference>
<feature type="domain" description="Enoyl reductase (ER)" evidence="3">
    <location>
        <begin position="11"/>
        <end position="314"/>
    </location>
</feature>
<dbReference type="Gene3D" id="3.90.180.10">
    <property type="entry name" value="Medium-chain alcohol dehydrogenases, catalytic domain"/>
    <property type="match status" value="1"/>
</dbReference>
<dbReference type="InterPro" id="IPR036291">
    <property type="entry name" value="NAD(P)-bd_dom_sf"/>
</dbReference>
<dbReference type="GO" id="GO:0003960">
    <property type="term" value="F:quinone reductase (NADPH) activity"/>
    <property type="evidence" value="ECO:0007669"/>
    <property type="project" value="TreeGrafter"/>
</dbReference>
<dbReference type="GO" id="GO:0070402">
    <property type="term" value="F:NADPH binding"/>
    <property type="evidence" value="ECO:0007669"/>
    <property type="project" value="TreeGrafter"/>
</dbReference>
<protein>
    <submittedName>
        <fullName evidence="4">Quinone oxidoreductase</fullName>
    </submittedName>
</protein>
<dbReference type="AlphaFoldDB" id="A0A2T9IYT9"/>
<dbReference type="GO" id="GO:0005829">
    <property type="term" value="C:cytosol"/>
    <property type="evidence" value="ECO:0007669"/>
    <property type="project" value="TreeGrafter"/>
</dbReference>
<keyword evidence="5" id="KW-1185">Reference proteome</keyword>
<evidence type="ECO:0000256" key="1">
    <source>
        <dbReference type="ARBA" id="ARBA00022857"/>
    </source>
</evidence>
<dbReference type="InterPro" id="IPR013154">
    <property type="entry name" value="ADH-like_N"/>
</dbReference>
<proteinExistence type="predicted"/>
<dbReference type="InterPro" id="IPR013149">
    <property type="entry name" value="ADH-like_C"/>
</dbReference>
<gene>
    <name evidence="4" type="ORF">DDF65_22540</name>
</gene>
<dbReference type="RefSeq" id="WP_116569760.1">
    <property type="nucleotide sequence ID" value="NZ_QDKP01000063.1"/>
</dbReference>
<sequence>MSAVIRFHATGPADVLTLEDEIVAAPGAGQVRLRQEAIGINFVDTMFRSGAFGAPLPFVTGVEAAGVIDAVGPGVTGFKPGDRVGYFFAPGAYAAERLVAADVLIALPDDLPSLQAAALITKGLTAWMAVKDLFPVKPGHVVLVQGASGGVGALVAAWARDLGATVIGTGSPVKRARVAAVSDHALASDDPNLGETIRALAPGGVDVVYDFVGKAVAQASQAAVADGGAIITIGAASGAPGFDTAALAARGVRTGGGSTGQSVGHRLAAAAAEVFDAYRRGVFGTLDITTFPLSQAAQAHRAIADRTLLGSGVLLP</sequence>
<name>A0A2T9IYT9_9CAUL</name>
<dbReference type="SMART" id="SM00829">
    <property type="entry name" value="PKS_ER"/>
    <property type="match status" value="1"/>
</dbReference>
<dbReference type="PANTHER" id="PTHR48106:SF13">
    <property type="entry name" value="QUINONE OXIDOREDUCTASE-RELATED"/>
    <property type="match status" value="1"/>
</dbReference>
<comment type="caution">
    <text evidence="4">The sequence shown here is derived from an EMBL/GenBank/DDBJ whole genome shotgun (WGS) entry which is preliminary data.</text>
</comment>
<organism evidence="4 5">
    <name type="scientific">Caulobacter radicis</name>
    <dbReference type="NCBI Taxonomy" id="2172650"/>
    <lineage>
        <taxon>Bacteria</taxon>
        <taxon>Pseudomonadati</taxon>
        <taxon>Pseudomonadota</taxon>
        <taxon>Alphaproteobacteria</taxon>
        <taxon>Caulobacterales</taxon>
        <taxon>Caulobacteraceae</taxon>
        <taxon>Caulobacter</taxon>
    </lineage>
</organism>
<keyword evidence="1" id="KW-0521">NADP</keyword>
<dbReference type="EMBL" id="QDKP01000063">
    <property type="protein sequence ID" value="PVM72355.1"/>
    <property type="molecule type" value="Genomic_DNA"/>
</dbReference>
<dbReference type="Pfam" id="PF00107">
    <property type="entry name" value="ADH_zinc_N"/>
    <property type="match status" value="1"/>
</dbReference>
<evidence type="ECO:0000313" key="4">
    <source>
        <dbReference type="EMBL" id="PVM72355.1"/>
    </source>
</evidence>
<dbReference type="SUPFAM" id="SSF51735">
    <property type="entry name" value="NAD(P)-binding Rossmann-fold domains"/>
    <property type="match status" value="1"/>
</dbReference>
<accession>A0A2T9IYT9</accession>
<evidence type="ECO:0000256" key="2">
    <source>
        <dbReference type="ARBA" id="ARBA00023002"/>
    </source>
</evidence>